<keyword evidence="4" id="KW-1185">Reference proteome</keyword>
<sequence>MEVNTMVALLIMVPHAGNDRQSHVNGHLSEAAGVQCTKVLARIIINFFLQVEATKKKVKKSNVPVSKLVYGAMLHVDVQKAVEKEFEMSLQCRILEESKDKKYVGEAYVYDMRNSFLTDPKRGVFFAKLQKTEG</sequence>
<name>A0A2U1Q3F6_ARTAN</name>
<evidence type="ECO:0000256" key="2">
    <source>
        <dbReference type="ARBA" id="ARBA00022840"/>
    </source>
</evidence>
<dbReference type="PANTHER" id="PTHR45639:SF4">
    <property type="entry name" value="HSC70CB, ISOFORM G"/>
    <property type="match status" value="1"/>
</dbReference>
<keyword evidence="2" id="KW-0067">ATP-binding</keyword>
<dbReference type="GO" id="GO:0005634">
    <property type="term" value="C:nucleus"/>
    <property type="evidence" value="ECO:0007669"/>
    <property type="project" value="TreeGrafter"/>
</dbReference>
<gene>
    <name evidence="3" type="ORF">CTI12_AA079210</name>
</gene>
<organism evidence="3 4">
    <name type="scientific">Artemisia annua</name>
    <name type="common">Sweet wormwood</name>
    <dbReference type="NCBI Taxonomy" id="35608"/>
    <lineage>
        <taxon>Eukaryota</taxon>
        <taxon>Viridiplantae</taxon>
        <taxon>Streptophyta</taxon>
        <taxon>Embryophyta</taxon>
        <taxon>Tracheophyta</taxon>
        <taxon>Spermatophyta</taxon>
        <taxon>Magnoliopsida</taxon>
        <taxon>eudicotyledons</taxon>
        <taxon>Gunneridae</taxon>
        <taxon>Pentapetalae</taxon>
        <taxon>asterids</taxon>
        <taxon>campanulids</taxon>
        <taxon>Asterales</taxon>
        <taxon>Asteraceae</taxon>
        <taxon>Asteroideae</taxon>
        <taxon>Anthemideae</taxon>
        <taxon>Artemisiinae</taxon>
        <taxon>Artemisia</taxon>
    </lineage>
</organism>
<evidence type="ECO:0000256" key="1">
    <source>
        <dbReference type="ARBA" id="ARBA00022741"/>
    </source>
</evidence>
<dbReference type="InterPro" id="IPR029048">
    <property type="entry name" value="HSP70_C_sf"/>
</dbReference>
<keyword evidence="3" id="KW-0346">Stress response</keyword>
<dbReference type="EMBL" id="PKPP01000460">
    <property type="protein sequence ID" value="PWA92492.1"/>
    <property type="molecule type" value="Genomic_DNA"/>
</dbReference>
<accession>A0A2U1Q3F6</accession>
<dbReference type="AlphaFoldDB" id="A0A2U1Q3F6"/>
<dbReference type="InterPro" id="IPR013126">
    <property type="entry name" value="Hsp_70_fam"/>
</dbReference>
<comment type="caution">
    <text evidence="3">The sequence shown here is derived from an EMBL/GenBank/DDBJ whole genome shotgun (WGS) entry which is preliminary data.</text>
</comment>
<dbReference type="Proteomes" id="UP000245207">
    <property type="component" value="Unassembled WGS sequence"/>
</dbReference>
<dbReference type="GO" id="GO:0005524">
    <property type="term" value="F:ATP binding"/>
    <property type="evidence" value="ECO:0007669"/>
    <property type="project" value="UniProtKB-KW"/>
</dbReference>
<reference evidence="3 4" key="1">
    <citation type="journal article" date="2018" name="Mol. Plant">
        <title>The genome of Artemisia annua provides insight into the evolution of Asteraceae family and artemisinin biosynthesis.</title>
        <authorList>
            <person name="Shen Q."/>
            <person name="Zhang L."/>
            <person name="Liao Z."/>
            <person name="Wang S."/>
            <person name="Yan T."/>
            <person name="Shi P."/>
            <person name="Liu M."/>
            <person name="Fu X."/>
            <person name="Pan Q."/>
            <person name="Wang Y."/>
            <person name="Lv Z."/>
            <person name="Lu X."/>
            <person name="Zhang F."/>
            <person name="Jiang W."/>
            <person name="Ma Y."/>
            <person name="Chen M."/>
            <person name="Hao X."/>
            <person name="Li L."/>
            <person name="Tang Y."/>
            <person name="Lv G."/>
            <person name="Zhou Y."/>
            <person name="Sun X."/>
            <person name="Brodelius P.E."/>
            <person name="Rose J.K.C."/>
            <person name="Tang K."/>
        </authorList>
    </citation>
    <scope>NUCLEOTIDE SEQUENCE [LARGE SCALE GENOMIC DNA]</scope>
    <source>
        <strain evidence="4">cv. Huhao1</strain>
        <tissue evidence="3">Leaf</tissue>
    </source>
</reference>
<dbReference type="OrthoDB" id="1746647at2759"/>
<dbReference type="SUPFAM" id="SSF100934">
    <property type="entry name" value="Heat shock protein 70kD (HSP70), C-terminal subdomain"/>
    <property type="match status" value="1"/>
</dbReference>
<keyword evidence="1" id="KW-0547">Nucleotide-binding</keyword>
<dbReference type="GO" id="GO:0140662">
    <property type="term" value="F:ATP-dependent protein folding chaperone"/>
    <property type="evidence" value="ECO:0007669"/>
    <property type="project" value="InterPro"/>
</dbReference>
<dbReference type="PANTHER" id="PTHR45639">
    <property type="entry name" value="HSC70CB, ISOFORM G-RELATED"/>
    <property type="match status" value="1"/>
</dbReference>
<dbReference type="STRING" id="35608.A0A2U1Q3F6"/>
<protein>
    <submittedName>
        <fullName evidence="3">Heat shock 70 kDa protein 14</fullName>
    </submittedName>
</protein>
<dbReference type="GO" id="GO:0005829">
    <property type="term" value="C:cytosol"/>
    <property type="evidence" value="ECO:0007669"/>
    <property type="project" value="TreeGrafter"/>
</dbReference>
<evidence type="ECO:0000313" key="3">
    <source>
        <dbReference type="EMBL" id="PWA92492.1"/>
    </source>
</evidence>
<evidence type="ECO:0000313" key="4">
    <source>
        <dbReference type="Proteomes" id="UP000245207"/>
    </source>
</evidence>
<proteinExistence type="predicted"/>